<keyword evidence="3" id="KW-0328">Glycosyltransferase</keyword>
<reference evidence="3" key="1">
    <citation type="submission" date="2020-04" db="EMBL/GenBank/DDBJ databases">
        <authorList>
            <person name="Zhang T."/>
        </authorList>
    </citation>
    <scope>NUCLEOTIDE SEQUENCE</scope>
    <source>
        <strain evidence="3">HKST-UBA02</strain>
    </source>
</reference>
<keyword evidence="1" id="KW-1133">Transmembrane helix</keyword>
<dbReference type="EMBL" id="JAGQHS010000063">
    <property type="protein sequence ID" value="MCA9756687.1"/>
    <property type="molecule type" value="Genomic_DNA"/>
</dbReference>
<feature type="transmembrane region" description="Helical" evidence="1">
    <location>
        <begin position="379"/>
        <end position="401"/>
    </location>
</feature>
<evidence type="ECO:0000259" key="2">
    <source>
        <dbReference type="Pfam" id="PF00535"/>
    </source>
</evidence>
<gene>
    <name evidence="3" type="ORF">KDA27_12860</name>
</gene>
<dbReference type="PANTHER" id="PTHR43179">
    <property type="entry name" value="RHAMNOSYLTRANSFERASE WBBL"/>
    <property type="match status" value="1"/>
</dbReference>
<dbReference type="InterPro" id="IPR029044">
    <property type="entry name" value="Nucleotide-diphossugar_trans"/>
</dbReference>
<evidence type="ECO:0000313" key="3">
    <source>
        <dbReference type="EMBL" id="MCA9756687.1"/>
    </source>
</evidence>
<sequence length="696" mass="78620">MKDFEFDVTIAFVVYRTPDFLRRALDAVASVAPSVSYEVRIEDNDPLDDGSERVAEEWGARGVAPIHYRKNVKNLGLARALNQAIRDRKGRHVLNLNPDVEVGPGSIEALVDYLDRHPDCGIVAPRLHYADGTLQDSCRTFYSLPIFLLRRTFLGKLFPNSSVIREHLMLDWDHEDSRVVDWCIGGALLVRDGAIDDVGGMDERFFLYFEDVDWCYRMHQRGWTVVYHPESRMIHHYQRSSAGWKPSRGLWLHLASTVRFYEKWSFLLYWAKQRSGLFRQIAFFSSDLVAITLAFLLAYSARKWAADLLIKPLFSFELYLRFFVFSLVVALGTFLGLGHYRRRFPPTFLDNFLPVLRALSWTAVLMMASTFLIPTRTLSRIVVLLFLPLAAVFVTMGRTLLSRMVRSVRDRDVGLRRLGVLGSPSAVEDVVARFRSHGRFEMEPVPIPIPQEGEHPSVEVLLRRLANERVQEVLLFEEPGTQVAPLVAALHGAGTPVRLVPALAAVLPIRGELEMFFGIPAIRLGASSTERGADPGKRALDVVFGVLWGLLFAVPFLLFALGRALGRKQVLEHVRLRGRSGLLLSVYRADVGPEGGAWRALMRYYPSWLRVLSGDLSFVGIYPFPEEEWQLLDEGYRAAPPAALPGVLGPWLPKATDLGRQATWNQRYPHEWSGAGDMRIAWNALRGHSPFSGGRS</sequence>
<reference evidence="3" key="2">
    <citation type="journal article" date="2021" name="Microbiome">
        <title>Successional dynamics and alternative stable states in a saline activated sludge microbial community over 9 years.</title>
        <authorList>
            <person name="Wang Y."/>
            <person name="Ye J."/>
            <person name="Ju F."/>
            <person name="Liu L."/>
            <person name="Boyd J.A."/>
            <person name="Deng Y."/>
            <person name="Parks D.H."/>
            <person name="Jiang X."/>
            <person name="Yin X."/>
            <person name="Woodcroft B.J."/>
            <person name="Tyson G.W."/>
            <person name="Hugenholtz P."/>
            <person name="Polz M.F."/>
            <person name="Zhang T."/>
        </authorList>
    </citation>
    <scope>NUCLEOTIDE SEQUENCE</scope>
    <source>
        <strain evidence="3">HKST-UBA02</strain>
    </source>
</reference>
<dbReference type="Pfam" id="PF00535">
    <property type="entry name" value="Glycos_transf_2"/>
    <property type="match status" value="1"/>
</dbReference>
<feature type="transmembrane region" description="Helical" evidence="1">
    <location>
        <begin position="539"/>
        <end position="561"/>
    </location>
</feature>
<feature type="transmembrane region" description="Helical" evidence="1">
    <location>
        <begin position="352"/>
        <end position="373"/>
    </location>
</feature>
<dbReference type="PANTHER" id="PTHR43179:SF7">
    <property type="entry name" value="RHAMNOSYLTRANSFERASE WBBL"/>
    <property type="match status" value="1"/>
</dbReference>
<keyword evidence="3" id="KW-0808">Transferase</keyword>
<dbReference type="CDD" id="cd04186">
    <property type="entry name" value="GT_2_like_c"/>
    <property type="match status" value="1"/>
</dbReference>
<feature type="domain" description="Glycosyltransferase 2-like" evidence="2">
    <location>
        <begin position="10"/>
        <end position="141"/>
    </location>
</feature>
<evidence type="ECO:0000256" key="1">
    <source>
        <dbReference type="SAM" id="Phobius"/>
    </source>
</evidence>
<dbReference type="SUPFAM" id="SSF53448">
    <property type="entry name" value="Nucleotide-diphospho-sugar transferases"/>
    <property type="match status" value="1"/>
</dbReference>
<keyword evidence="1" id="KW-0812">Transmembrane</keyword>
<accession>A0A956NDE0</accession>
<dbReference type="InterPro" id="IPR001173">
    <property type="entry name" value="Glyco_trans_2-like"/>
</dbReference>
<protein>
    <submittedName>
        <fullName evidence="3">Glycosyltransferase</fullName>
        <ecNumber evidence="3">2.4.-.-</ecNumber>
    </submittedName>
</protein>
<dbReference type="AlphaFoldDB" id="A0A956NDE0"/>
<feature type="transmembrane region" description="Helical" evidence="1">
    <location>
        <begin position="281"/>
        <end position="299"/>
    </location>
</feature>
<name>A0A956NDE0_UNCEI</name>
<comment type="caution">
    <text evidence="3">The sequence shown here is derived from an EMBL/GenBank/DDBJ whole genome shotgun (WGS) entry which is preliminary data.</text>
</comment>
<dbReference type="Gene3D" id="3.90.550.10">
    <property type="entry name" value="Spore Coat Polysaccharide Biosynthesis Protein SpsA, Chain A"/>
    <property type="match status" value="1"/>
</dbReference>
<proteinExistence type="predicted"/>
<dbReference type="Proteomes" id="UP000739538">
    <property type="component" value="Unassembled WGS sequence"/>
</dbReference>
<dbReference type="GO" id="GO:0016757">
    <property type="term" value="F:glycosyltransferase activity"/>
    <property type="evidence" value="ECO:0007669"/>
    <property type="project" value="UniProtKB-KW"/>
</dbReference>
<dbReference type="EC" id="2.4.-.-" evidence="3"/>
<keyword evidence="1" id="KW-0472">Membrane</keyword>
<organism evidence="3 4">
    <name type="scientific">Eiseniibacteriota bacterium</name>
    <dbReference type="NCBI Taxonomy" id="2212470"/>
    <lineage>
        <taxon>Bacteria</taxon>
        <taxon>Candidatus Eiseniibacteriota</taxon>
    </lineage>
</organism>
<feature type="transmembrane region" description="Helical" evidence="1">
    <location>
        <begin position="319"/>
        <end position="340"/>
    </location>
</feature>
<evidence type="ECO:0000313" key="4">
    <source>
        <dbReference type="Proteomes" id="UP000739538"/>
    </source>
</evidence>